<keyword evidence="3" id="KW-0378">Hydrolase</keyword>
<dbReference type="Pfam" id="PF08531">
    <property type="entry name" value="Bac_rhamnosid_N"/>
    <property type="match status" value="1"/>
</dbReference>
<evidence type="ECO:0000259" key="6">
    <source>
        <dbReference type="Pfam" id="PF17389"/>
    </source>
</evidence>
<sequence length="876" mass="97971">MTPVRLRTEYRENPLGLDIAIPRLFWQLQSDRNGARQTAYQIQAGTSPGAADLWDSGKVESSTSIHIPYEGASVGSLSRIWWRVQVWDEAGEASGWSEPSFWETGLPPEEWSSRWIQDLPMGGPRTTGPAPFLRTEIQLEKPVKEARLVATALGLYEFRINGERVGDDYFAPGWTDYNKRVQYQVYDVTGLVQTGANALGAILGDGWYCGHVEWRGRQLYGDRPKLRAQLLVRYEDGSEEVFGTDASWRASFGPILESDMLMGESYDARRELGGWDRPEYHDDGWRAVEEVDLQANLVGMVGPTVKSTQELEPVDEPKEMAKWPRPDFLFDLGQNMVGRVRLRVKGEAGKTVRLRFGEILDEKGHLYTDNLRSAKQTDNYTLKGDPEGEVWESRFTFHGFRYVELGGDVEKPGRDAITGIVMHSDTPKTGDFVCSDELVNQLQRNIDWGQRGNFVDIPTDCPQRDERLGWTGDAQVFVRTAAFNRDVAGFFTKWQNDLKDSQSEIGEIPPTAPNTNAVGADGGPAWADAVMICPWTIYLCYGDKALLAEHYDSMKEYVDFLEKDSHDLIRSHPDKKGFHGFGDWLSTKAETPNDLIGTAFLVYSSRLMAKIAGVLGHGDDVARYDDLANRAREAFLRRFVSPEGYIVANTQTAYVLALHFDLLPMELRPTALQALVDDVGRSGWHLSTGFVGTPYISRVLSDNGRLDVAYKLLLQESWPSWLYSVTQGATTIWERWDGWTHDKGFQDVGMNSFNHYAYGAIGAWLYAVVAGIDVDEARPGYEHIVLRPRPGGGLTQAKGALASTHGLIESAWKIEDGSWIWEVLVPANCTATAYVPCGDPERVILPEGSALTNVANGEVQVELPSGSHRFEVKDWA</sequence>
<dbReference type="RefSeq" id="WP_025229741.1">
    <property type="nucleotide sequence ID" value="NZ_CP007139.1"/>
</dbReference>
<name>A0A068NXC3_FIMGI</name>
<dbReference type="InterPro" id="IPR016007">
    <property type="entry name" value="Alpha_rhamnosid"/>
</dbReference>
<dbReference type="EMBL" id="CP007139">
    <property type="protein sequence ID" value="AIE86284.1"/>
    <property type="molecule type" value="Genomic_DNA"/>
</dbReference>
<accession>A0A068NXC3</accession>
<evidence type="ECO:0000256" key="3">
    <source>
        <dbReference type="ARBA" id="ARBA00022801"/>
    </source>
</evidence>
<dbReference type="HOGENOM" id="CLU_002926_1_1_0"/>
<dbReference type="InterPro" id="IPR012341">
    <property type="entry name" value="6hp_glycosidase-like_sf"/>
</dbReference>
<evidence type="ECO:0000256" key="2">
    <source>
        <dbReference type="ARBA" id="ARBA00012652"/>
    </source>
</evidence>
<feature type="domain" description="Bacterial alpha-L-rhamnosidase N-terminal" evidence="5">
    <location>
        <begin position="141"/>
        <end position="308"/>
    </location>
</feature>
<dbReference type="Pfam" id="PF25788">
    <property type="entry name" value="Ig_Rha78A_N"/>
    <property type="match status" value="1"/>
</dbReference>
<dbReference type="GO" id="GO:0005975">
    <property type="term" value="P:carbohydrate metabolic process"/>
    <property type="evidence" value="ECO:0007669"/>
    <property type="project" value="InterPro"/>
</dbReference>
<dbReference type="GO" id="GO:0030596">
    <property type="term" value="F:alpha-L-rhamnosidase activity"/>
    <property type="evidence" value="ECO:0007669"/>
    <property type="project" value="UniProtKB-EC"/>
</dbReference>
<dbReference type="Gene3D" id="2.60.120.260">
    <property type="entry name" value="Galactose-binding domain-like"/>
    <property type="match status" value="2"/>
</dbReference>
<protein>
    <recommendedName>
        <fullName evidence="2">alpha-L-rhamnosidase</fullName>
        <ecNumber evidence="2">3.2.1.40</ecNumber>
    </recommendedName>
</protein>
<dbReference type="PIRSF" id="PIRSF010631">
    <property type="entry name" value="A-rhamnsds"/>
    <property type="match status" value="1"/>
</dbReference>
<feature type="domain" description="Alpha-L-rhamnosidase six-hairpin glycosidase" evidence="6">
    <location>
        <begin position="428"/>
        <end position="769"/>
    </location>
</feature>
<dbReference type="InterPro" id="IPR008928">
    <property type="entry name" value="6-hairpin_glycosidase_sf"/>
</dbReference>
<gene>
    <name evidence="8" type="ORF">OP10G_2916</name>
</gene>
<dbReference type="InterPro" id="IPR008902">
    <property type="entry name" value="Rhamnosid_concanavalin"/>
</dbReference>
<dbReference type="Proteomes" id="UP000027982">
    <property type="component" value="Chromosome"/>
</dbReference>
<dbReference type="InterPro" id="IPR035396">
    <property type="entry name" value="Bac_rhamnosid6H"/>
</dbReference>
<dbReference type="InterPro" id="IPR013783">
    <property type="entry name" value="Ig-like_fold"/>
</dbReference>
<dbReference type="AlphaFoldDB" id="A0A068NXC3"/>
<dbReference type="Pfam" id="PF17390">
    <property type="entry name" value="Bac_rhamnosid_C"/>
    <property type="match status" value="1"/>
</dbReference>
<dbReference type="InterPro" id="IPR035398">
    <property type="entry name" value="Bac_rhamnosid_C"/>
</dbReference>
<proteinExistence type="predicted"/>
<dbReference type="PANTHER" id="PTHR33307:SF6">
    <property type="entry name" value="ALPHA-RHAMNOSIDASE (EUROFUNG)-RELATED"/>
    <property type="match status" value="1"/>
</dbReference>
<dbReference type="Gene3D" id="2.60.40.10">
    <property type="entry name" value="Immunoglobulins"/>
    <property type="match status" value="1"/>
</dbReference>
<dbReference type="Gene3D" id="2.60.420.10">
    <property type="entry name" value="Maltose phosphorylase, domain 3"/>
    <property type="match status" value="1"/>
</dbReference>
<evidence type="ECO:0000256" key="1">
    <source>
        <dbReference type="ARBA" id="ARBA00001445"/>
    </source>
</evidence>
<dbReference type="EC" id="3.2.1.40" evidence="2"/>
<dbReference type="SUPFAM" id="SSF48208">
    <property type="entry name" value="Six-hairpin glycosidases"/>
    <property type="match status" value="1"/>
</dbReference>
<feature type="domain" description="Alpha-L-rhamnosidase concanavalin-like" evidence="4">
    <location>
        <begin position="327"/>
        <end position="423"/>
    </location>
</feature>
<dbReference type="Pfam" id="PF05592">
    <property type="entry name" value="Bac_rhamnosid"/>
    <property type="match status" value="1"/>
</dbReference>
<dbReference type="PANTHER" id="PTHR33307">
    <property type="entry name" value="ALPHA-RHAMNOSIDASE (EUROFUNG)"/>
    <property type="match status" value="1"/>
</dbReference>
<reference evidence="8 9" key="1">
    <citation type="journal article" date="2014" name="PLoS ONE">
        <title>The first complete genome sequence of the class fimbriimonadia in the phylum armatimonadetes.</title>
        <authorList>
            <person name="Hu Z.Y."/>
            <person name="Wang Y.Z."/>
            <person name="Im W.T."/>
            <person name="Wang S.Y."/>
            <person name="Zhao G.P."/>
            <person name="Zheng H.J."/>
            <person name="Quan Z.X."/>
        </authorList>
    </citation>
    <scope>NUCLEOTIDE SEQUENCE [LARGE SCALE GENOMIC DNA]</scope>
    <source>
        <strain evidence="8">Gsoil 348</strain>
    </source>
</reference>
<evidence type="ECO:0000313" key="9">
    <source>
        <dbReference type="Proteomes" id="UP000027982"/>
    </source>
</evidence>
<evidence type="ECO:0000313" key="8">
    <source>
        <dbReference type="EMBL" id="AIE86284.1"/>
    </source>
</evidence>
<evidence type="ECO:0000259" key="4">
    <source>
        <dbReference type="Pfam" id="PF05592"/>
    </source>
</evidence>
<dbReference type="KEGG" id="fgi:OP10G_2916"/>
<comment type="catalytic activity">
    <reaction evidence="1">
        <text>Hydrolysis of terminal non-reducing alpha-L-rhamnose residues in alpha-L-rhamnosides.</text>
        <dbReference type="EC" id="3.2.1.40"/>
    </reaction>
</comment>
<evidence type="ECO:0000259" key="5">
    <source>
        <dbReference type="Pfam" id="PF08531"/>
    </source>
</evidence>
<dbReference type="OrthoDB" id="9761045at2"/>
<keyword evidence="9" id="KW-1185">Reference proteome</keyword>
<evidence type="ECO:0000259" key="7">
    <source>
        <dbReference type="Pfam" id="PF17390"/>
    </source>
</evidence>
<dbReference type="Gene3D" id="1.50.10.10">
    <property type="match status" value="1"/>
</dbReference>
<dbReference type="InterPro" id="IPR013737">
    <property type="entry name" value="Bac_rhamnosid_N"/>
</dbReference>
<dbReference type="eggNOG" id="COG3408">
    <property type="taxonomic scope" value="Bacteria"/>
</dbReference>
<dbReference type="Pfam" id="PF17389">
    <property type="entry name" value="Bac_rhamnosid6H"/>
    <property type="match status" value="1"/>
</dbReference>
<dbReference type="STRING" id="661478.OP10G_2916"/>
<organism evidence="8 9">
    <name type="scientific">Fimbriimonas ginsengisoli Gsoil 348</name>
    <dbReference type="NCBI Taxonomy" id="661478"/>
    <lineage>
        <taxon>Bacteria</taxon>
        <taxon>Bacillati</taxon>
        <taxon>Armatimonadota</taxon>
        <taxon>Fimbriimonadia</taxon>
        <taxon>Fimbriimonadales</taxon>
        <taxon>Fimbriimonadaceae</taxon>
        <taxon>Fimbriimonas</taxon>
    </lineage>
</organism>
<feature type="domain" description="Alpha-L-rhamnosidase C-terminal" evidence="7">
    <location>
        <begin position="774"/>
        <end position="842"/>
    </location>
</feature>